<dbReference type="AlphaFoldDB" id="A0A061EEV3"/>
<gene>
    <name evidence="2" type="ORF">TCM_018553</name>
</gene>
<dbReference type="Gramene" id="EOY03461">
    <property type="protein sequence ID" value="EOY03461"/>
    <property type="gene ID" value="TCM_018553"/>
</dbReference>
<dbReference type="OMA" id="LEMCWIL"/>
<sequence length="133" mass="14360">MDMEATTTIKNITALEASRAPNAQHSVRGGAARPSTISHACSSVRNAAGNACVCPQGIMGTKLCALATTTGRPRKEDPSALEESFPIFLPLSLFPTESSSLIIVKHSIALLLTIYLRFVLLEMCWILYHFVTP</sequence>
<keyword evidence="1" id="KW-1133">Transmembrane helix</keyword>
<accession>A0A061EEV3</accession>
<protein>
    <submittedName>
        <fullName evidence="2">Uncharacterized protein</fullName>
    </submittedName>
</protein>
<feature type="transmembrane region" description="Helical" evidence="1">
    <location>
        <begin position="108"/>
        <end position="131"/>
    </location>
</feature>
<dbReference type="HOGENOM" id="CLU_1910438_0_0_1"/>
<evidence type="ECO:0000313" key="3">
    <source>
        <dbReference type="Proteomes" id="UP000026915"/>
    </source>
</evidence>
<dbReference type="eggNOG" id="ENOG502T0RI">
    <property type="taxonomic scope" value="Eukaryota"/>
</dbReference>
<evidence type="ECO:0000256" key="1">
    <source>
        <dbReference type="SAM" id="Phobius"/>
    </source>
</evidence>
<organism evidence="2 3">
    <name type="scientific">Theobroma cacao</name>
    <name type="common">Cacao</name>
    <name type="synonym">Cocoa</name>
    <dbReference type="NCBI Taxonomy" id="3641"/>
    <lineage>
        <taxon>Eukaryota</taxon>
        <taxon>Viridiplantae</taxon>
        <taxon>Streptophyta</taxon>
        <taxon>Embryophyta</taxon>
        <taxon>Tracheophyta</taxon>
        <taxon>Spermatophyta</taxon>
        <taxon>Magnoliopsida</taxon>
        <taxon>eudicotyledons</taxon>
        <taxon>Gunneridae</taxon>
        <taxon>Pentapetalae</taxon>
        <taxon>rosids</taxon>
        <taxon>malvids</taxon>
        <taxon>Malvales</taxon>
        <taxon>Malvaceae</taxon>
        <taxon>Byttnerioideae</taxon>
        <taxon>Theobroma</taxon>
    </lineage>
</organism>
<dbReference type="EMBL" id="CM001882">
    <property type="protein sequence ID" value="EOY03461.1"/>
    <property type="molecule type" value="Genomic_DNA"/>
</dbReference>
<name>A0A061EEV3_THECC</name>
<keyword evidence="1" id="KW-0812">Transmembrane</keyword>
<evidence type="ECO:0000313" key="2">
    <source>
        <dbReference type="EMBL" id="EOY03461.1"/>
    </source>
</evidence>
<proteinExistence type="predicted"/>
<reference evidence="2 3" key="1">
    <citation type="journal article" date="2013" name="Genome Biol.">
        <title>The genome sequence of the most widely cultivated cacao type and its use to identify candidate genes regulating pod color.</title>
        <authorList>
            <person name="Motamayor J.C."/>
            <person name="Mockaitis K."/>
            <person name="Schmutz J."/>
            <person name="Haiminen N."/>
            <person name="Iii D.L."/>
            <person name="Cornejo O."/>
            <person name="Findley S.D."/>
            <person name="Zheng P."/>
            <person name="Utro F."/>
            <person name="Royaert S."/>
            <person name="Saski C."/>
            <person name="Jenkins J."/>
            <person name="Podicheti R."/>
            <person name="Zhao M."/>
            <person name="Scheffler B.E."/>
            <person name="Stack J.C."/>
            <person name="Feltus F.A."/>
            <person name="Mustiga G.M."/>
            <person name="Amores F."/>
            <person name="Phillips W."/>
            <person name="Marelli J.P."/>
            <person name="May G.D."/>
            <person name="Shapiro H."/>
            <person name="Ma J."/>
            <person name="Bustamante C.D."/>
            <person name="Schnell R.J."/>
            <person name="Main D."/>
            <person name="Gilbert D."/>
            <person name="Parida L."/>
            <person name="Kuhn D.N."/>
        </authorList>
    </citation>
    <scope>NUCLEOTIDE SEQUENCE [LARGE SCALE GENOMIC DNA]</scope>
    <source>
        <strain evidence="3">cv. Matina 1-6</strain>
    </source>
</reference>
<dbReference type="InParanoid" id="A0A061EEV3"/>
<keyword evidence="3" id="KW-1185">Reference proteome</keyword>
<keyword evidence="1" id="KW-0472">Membrane</keyword>
<dbReference type="Proteomes" id="UP000026915">
    <property type="component" value="Chromosome 4"/>
</dbReference>